<feature type="transmembrane region" description="Helical" evidence="3">
    <location>
        <begin position="469"/>
        <end position="489"/>
    </location>
</feature>
<feature type="transmembrane region" description="Helical" evidence="3">
    <location>
        <begin position="373"/>
        <end position="398"/>
    </location>
</feature>
<keyword evidence="3" id="KW-1133">Transmembrane helix</keyword>
<evidence type="ECO:0000313" key="4">
    <source>
        <dbReference type="EMBL" id="DAG05104.1"/>
    </source>
</evidence>
<organism evidence="4">
    <name type="scientific">Myoviridae sp. ctE3x18</name>
    <dbReference type="NCBI Taxonomy" id="2825059"/>
    <lineage>
        <taxon>Viruses</taxon>
        <taxon>Duplodnaviria</taxon>
        <taxon>Heunggongvirae</taxon>
        <taxon>Uroviricota</taxon>
        <taxon>Caudoviricetes</taxon>
    </lineage>
</organism>
<dbReference type="EMBL" id="BK016250">
    <property type="protein sequence ID" value="DAG05104.1"/>
    <property type="molecule type" value="Genomic_DNA"/>
</dbReference>
<accession>A0A8S5VEJ7</accession>
<keyword evidence="1" id="KW-0175">Coiled coil</keyword>
<keyword evidence="3" id="KW-0812">Transmembrane</keyword>
<evidence type="ECO:0000256" key="3">
    <source>
        <dbReference type="SAM" id="Phobius"/>
    </source>
</evidence>
<feature type="region of interest" description="Disordered" evidence="2">
    <location>
        <begin position="652"/>
        <end position="672"/>
    </location>
</feature>
<feature type="coiled-coil region" evidence="1">
    <location>
        <begin position="92"/>
        <end position="119"/>
    </location>
</feature>
<sequence length="723" mass="77661">MAESIRGLTVEISADASSFNKEMSSMRKAAQQSQTELNALQKSLELEFDSDKFARAQKVAQNAIDQTATQCVRIRRRLDYLENAGNIDTDQYRKLKAELAKTELQAQQLEKQLEKINQIKFDAISSRVTKVGDAISNVGKTLAPFSAAALAAGTAAATLGIKTAATGAELDDLSLRLGISAEKIQEYQYVTAQAGIEWDTFEKALIKARAAIVDLSAGTINNASKALQSLGLRVEDFDSKEAMFDGIIDALSNMEDKTLQTAYANEIFGDNIANQMLPYLNAGTDAINQFKSEFETIGALSNEQVAALAKLDDTIYLLKESLKNVCLQIGASFAPLLQRVAEIINTSLIPKLQKLAEWFNSLTIEQQAFAAKVLLVVAALAPLALGIGKVVSAIGGIIKLIPALQAGLSALAANPIILIIAVIAAILLLLYTRCEAFRDSINNLVSTLGEALQPALDAVMQVLDLVMQVLQPIIDLVGGVLAVAINIISEALQPVIGIIQAIFDIISPLLDMLMSVVEMILTPIQVAIQALFGILQPLLSVALIPLKVVLQALQVPLQMLGTLLGWLAPIFKIFGNVVTKIFSGVVKIINIVVGVVEDAVNFVIGIINKLIDGVNSSLGWLGVHIDRIAEVKLRIDTSEIKDMDDVNAIIDSTAPTQPKDNGGNGGTVYDNGNSTGTSGDIYNYDNSTKNTTQNITVTIQNYAAEVDTDKLVREINMKLAEAM</sequence>
<name>A0A8S5VEJ7_9CAUD</name>
<proteinExistence type="predicted"/>
<evidence type="ECO:0000256" key="1">
    <source>
        <dbReference type="SAM" id="Coils"/>
    </source>
</evidence>
<reference evidence="4" key="1">
    <citation type="journal article" date="2021" name="Proc. Natl. Acad. Sci. U.S.A.">
        <title>A Catalog of Tens of Thousands of Viruses from Human Metagenomes Reveals Hidden Associations with Chronic Diseases.</title>
        <authorList>
            <person name="Tisza M.J."/>
            <person name="Buck C.B."/>
        </authorList>
    </citation>
    <scope>NUCLEOTIDE SEQUENCE</scope>
    <source>
        <strain evidence="4">CtE3x18</strain>
    </source>
</reference>
<protein>
    <submittedName>
        <fullName evidence="4">Tail tape measure</fullName>
    </submittedName>
</protein>
<feature type="transmembrane region" description="Helical" evidence="3">
    <location>
        <begin position="410"/>
        <end position="431"/>
    </location>
</feature>
<feature type="transmembrane region" description="Helical" evidence="3">
    <location>
        <begin position="552"/>
        <end position="571"/>
    </location>
</feature>
<keyword evidence="3" id="KW-0472">Membrane</keyword>
<evidence type="ECO:0000256" key="2">
    <source>
        <dbReference type="SAM" id="MobiDB-lite"/>
    </source>
</evidence>